<dbReference type="InterPro" id="IPR029058">
    <property type="entry name" value="AB_hydrolase_fold"/>
</dbReference>
<dbReference type="PANTHER" id="PTHR12482:SF65">
    <property type="entry name" value="ESTERASE, PUTATIVE (AFU_ORTHOLOGUE AFUA_3G12320)-RELATED"/>
    <property type="match status" value="1"/>
</dbReference>
<sequence>MTESDSISLVVLSHGLWGNKGHMDYIKNQLIQRYKNTIYVLNMDINESKFTYDGIDVCGERAAIQIQKTIKRLNNANKKVVKISMIGYSLGGLILRYAIGVLGEKGVFEDIIPDYFITFATPHMGVRLPDKGFFSKIFNFTTGRFISRSGEQLQLRDKFGKKEKPLIQTLSDPGIHNSLVKNTHINSCVHHR</sequence>
<dbReference type="SUPFAM" id="SSF53474">
    <property type="entry name" value="alpha/beta-Hydrolases"/>
    <property type="match status" value="1"/>
</dbReference>
<dbReference type="GO" id="GO:0004622">
    <property type="term" value="F:phosphatidylcholine lysophospholipase activity"/>
    <property type="evidence" value="ECO:0007669"/>
    <property type="project" value="TreeGrafter"/>
</dbReference>
<dbReference type="GeneID" id="35437380"/>
<dbReference type="RefSeq" id="XP_023468586.1">
    <property type="nucleotide sequence ID" value="XM_023606390.1"/>
</dbReference>
<keyword evidence="4" id="KW-1185">Reference proteome</keyword>
<protein>
    <submittedName>
        <fullName evidence="3">DUF676-domain-containing protein</fullName>
    </submittedName>
</protein>
<proteinExistence type="inferred from homology"/>
<gene>
    <name evidence="3" type="ORF">RHIMIDRAFT_199599</name>
</gene>
<feature type="domain" description="DUF676" evidence="2">
    <location>
        <begin position="5"/>
        <end position="173"/>
    </location>
</feature>
<comment type="similarity">
    <text evidence="1">Belongs to the putative lipase ROG1 family.</text>
</comment>
<organism evidence="3 4">
    <name type="scientific">Rhizopus microsporus ATCC 52813</name>
    <dbReference type="NCBI Taxonomy" id="1340429"/>
    <lineage>
        <taxon>Eukaryota</taxon>
        <taxon>Fungi</taxon>
        <taxon>Fungi incertae sedis</taxon>
        <taxon>Mucoromycota</taxon>
        <taxon>Mucoromycotina</taxon>
        <taxon>Mucoromycetes</taxon>
        <taxon>Mucorales</taxon>
        <taxon>Mucorineae</taxon>
        <taxon>Rhizopodaceae</taxon>
        <taxon>Rhizopus</taxon>
    </lineage>
</organism>
<dbReference type="Pfam" id="PF05057">
    <property type="entry name" value="DUF676"/>
    <property type="match status" value="1"/>
</dbReference>
<dbReference type="AlphaFoldDB" id="A0A2G4T1J4"/>
<dbReference type="PANTHER" id="PTHR12482">
    <property type="entry name" value="LIPASE ROG1-RELATED-RELATED"/>
    <property type="match status" value="1"/>
</dbReference>
<dbReference type="Gene3D" id="3.40.50.1820">
    <property type="entry name" value="alpha/beta hydrolase"/>
    <property type="match status" value="1"/>
</dbReference>
<name>A0A2G4T1J4_RHIZD</name>
<evidence type="ECO:0000256" key="1">
    <source>
        <dbReference type="ARBA" id="ARBA00007920"/>
    </source>
</evidence>
<dbReference type="EMBL" id="KZ303845">
    <property type="protein sequence ID" value="PHZ14878.1"/>
    <property type="molecule type" value="Genomic_DNA"/>
</dbReference>
<evidence type="ECO:0000313" key="4">
    <source>
        <dbReference type="Proteomes" id="UP000242254"/>
    </source>
</evidence>
<dbReference type="GO" id="GO:0005811">
    <property type="term" value="C:lipid droplet"/>
    <property type="evidence" value="ECO:0007669"/>
    <property type="project" value="TreeGrafter"/>
</dbReference>
<dbReference type="Proteomes" id="UP000242254">
    <property type="component" value="Unassembled WGS sequence"/>
</dbReference>
<evidence type="ECO:0000259" key="2">
    <source>
        <dbReference type="Pfam" id="PF05057"/>
    </source>
</evidence>
<accession>A0A2G4T1J4</accession>
<dbReference type="GO" id="GO:0047372">
    <property type="term" value="F:monoacylglycerol lipase activity"/>
    <property type="evidence" value="ECO:0007669"/>
    <property type="project" value="TreeGrafter"/>
</dbReference>
<reference evidence="3 4" key="1">
    <citation type="journal article" date="2016" name="Proc. Natl. Acad. Sci. U.S.A.">
        <title>Lipid metabolic changes in an early divergent fungus govern the establishment of a mutualistic symbiosis with endobacteria.</title>
        <authorList>
            <person name="Lastovetsky O.A."/>
            <person name="Gaspar M.L."/>
            <person name="Mondo S.J."/>
            <person name="LaButti K.M."/>
            <person name="Sandor L."/>
            <person name="Grigoriev I.V."/>
            <person name="Henry S.A."/>
            <person name="Pawlowska T.E."/>
        </authorList>
    </citation>
    <scope>NUCLEOTIDE SEQUENCE [LARGE SCALE GENOMIC DNA]</scope>
    <source>
        <strain evidence="3 4">ATCC 52813</strain>
    </source>
</reference>
<dbReference type="InterPro" id="IPR044294">
    <property type="entry name" value="Lipase-like"/>
</dbReference>
<dbReference type="InterPro" id="IPR007751">
    <property type="entry name" value="DUF676_lipase-like"/>
</dbReference>
<evidence type="ECO:0000313" key="3">
    <source>
        <dbReference type="EMBL" id="PHZ14878.1"/>
    </source>
</evidence>